<dbReference type="STRING" id="946483.Cenrod_0160"/>
<gene>
    <name evidence="1" type="ORF">Cenrod_0160</name>
</gene>
<organism evidence="1 2">
    <name type="scientific">Candidatus Symbiobacter mobilis CR</name>
    <dbReference type="NCBI Taxonomy" id="946483"/>
    <lineage>
        <taxon>Bacteria</taxon>
        <taxon>Pseudomonadati</taxon>
        <taxon>Pseudomonadota</taxon>
        <taxon>Betaproteobacteria</taxon>
        <taxon>Burkholderiales</taxon>
        <taxon>Comamonadaceae</taxon>
    </lineage>
</organism>
<sequence>MLRRCPPVCSTKLCYHSSNPRIRDPFFRWCGRRELRGFSLSRLAIIRSIRAED</sequence>
<evidence type="ECO:0000313" key="2">
    <source>
        <dbReference type="Proteomes" id="UP000017184"/>
    </source>
</evidence>
<proteinExistence type="predicted"/>
<dbReference type="AlphaFoldDB" id="U5N4M7"/>
<dbReference type="KEGG" id="cbx:Cenrod_0160"/>
<reference evidence="1 2" key="1">
    <citation type="journal article" date="2013" name="Genome Biol.">
        <title>Genomic analysis reveals key aspects of prokaryotic symbiosis in the phototrophic consortium "Chlorochromatium aggregatum".</title>
        <authorList>
            <person name="Liu Z."/>
            <person name="Muller J."/>
            <person name="Li T."/>
            <person name="Alvey R.M."/>
            <person name="Vogl K."/>
            <person name="Frigaard N.U."/>
            <person name="Rockwell N.C."/>
            <person name="Boyd E.S."/>
            <person name="Tomsho L.P."/>
            <person name="Schuster S.C."/>
            <person name="Henke P."/>
            <person name="Rohde M."/>
            <person name="Overmann J."/>
            <person name="Bryant D.A."/>
        </authorList>
    </citation>
    <scope>NUCLEOTIDE SEQUENCE [LARGE SCALE GENOMIC DNA]</scope>
    <source>
        <strain evidence="1">CR</strain>
    </source>
</reference>
<dbReference type="Proteomes" id="UP000017184">
    <property type="component" value="Chromosome"/>
</dbReference>
<protein>
    <submittedName>
        <fullName evidence="1">Uncharacterized protein</fullName>
    </submittedName>
</protein>
<keyword evidence="2" id="KW-1185">Reference proteome</keyword>
<accession>U5N4M7</accession>
<dbReference type="HOGENOM" id="CLU_3059699_0_0_4"/>
<evidence type="ECO:0000313" key="1">
    <source>
        <dbReference type="EMBL" id="AGX86292.1"/>
    </source>
</evidence>
<name>U5N4M7_9BURK</name>
<dbReference type="EMBL" id="CP004885">
    <property type="protein sequence ID" value="AGX86292.1"/>
    <property type="molecule type" value="Genomic_DNA"/>
</dbReference>